<sequence>CFPLRNLSFQPVLYSQFLSSCSYRVRIVLALKHIDYEYKAIDLYNNEHHSPEFMNLNSMAQVPVLDIDGEQLSQSLAIIEYLDERYPEPKLLPKDLILRQKARAIAELIVSGIHPLQNKSLLFRLDEEKRSGWALHYINKGFRALEAVLAKTAGQYCVGDSLTIADVCLVPMVYQAKRLGVDMAPYPVVEKLNRSLEELPSFRLGHPRCQPDTPANMREEDPYKRC</sequence>
<accession>B7QE02</accession>
<dbReference type="SFLD" id="SFLDS00019">
    <property type="entry name" value="Glutathione_Transferase_(cytos"/>
    <property type="match status" value="1"/>
</dbReference>
<dbReference type="InterPro" id="IPR036249">
    <property type="entry name" value="Thioredoxin-like_sf"/>
</dbReference>
<dbReference type="EnsemblMetazoa" id="ISCW022054-RA">
    <property type="protein sequence ID" value="ISCW022054-PA"/>
    <property type="gene ID" value="ISCW022054"/>
</dbReference>
<dbReference type="SUPFAM" id="SSF52833">
    <property type="entry name" value="Thioredoxin-like"/>
    <property type="match status" value="1"/>
</dbReference>
<dbReference type="KEGG" id="isc:8039827"/>
<dbReference type="CDD" id="cd03191">
    <property type="entry name" value="GST_C_Zeta"/>
    <property type="match status" value="1"/>
</dbReference>
<dbReference type="Pfam" id="PF02798">
    <property type="entry name" value="GST_N"/>
    <property type="match status" value="1"/>
</dbReference>
<keyword evidence="6" id="KW-0828">Tyrosine catabolism</keyword>
<dbReference type="UniPathway" id="UPA00139">
    <property type="reaction ID" value="UER00340"/>
</dbReference>
<dbReference type="GO" id="GO:0016034">
    <property type="term" value="F:maleylacetoacetate isomerase activity"/>
    <property type="evidence" value="ECO:0000318"/>
    <property type="project" value="GO_Central"/>
</dbReference>
<dbReference type="SFLD" id="SFLDG00358">
    <property type="entry name" value="Main_(cytGST)"/>
    <property type="match status" value="1"/>
</dbReference>
<dbReference type="PROSITE" id="PS50405">
    <property type="entry name" value="GST_CTER"/>
    <property type="match status" value="1"/>
</dbReference>
<dbReference type="Gene3D" id="3.40.30.10">
    <property type="entry name" value="Glutaredoxin"/>
    <property type="match status" value="1"/>
</dbReference>
<dbReference type="VEuPathDB" id="VectorBase:ISCW022054"/>
<proteinExistence type="inferred from homology"/>
<dbReference type="AlphaFoldDB" id="B7QE02"/>
<dbReference type="EMBL" id="ABJB010919068">
    <property type="status" value="NOT_ANNOTATED_CDS"/>
    <property type="molecule type" value="Genomic_DNA"/>
</dbReference>
<evidence type="ECO:0000256" key="5">
    <source>
        <dbReference type="ARBA" id="ARBA00013199"/>
    </source>
</evidence>
<dbReference type="PaxDb" id="6945-B7QE02"/>
<dbReference type="GO" id="GO:0006559">
    <property type="term" value="P:L-phenylalanine catabolic process"/>
    <property type="evidence" value="ECO:0000318"/>
    <property type="project" value="GO_Central"/>
</dbReference>
<evidence type="ECO:0000313" key="12">
    <source>
        <dbReference type="EnsemblMetazoa" id="ISCW022054-PA"/>
    </source>
</evidence>
<dbReference type="STRING" id="6945.B7QE02"/>
<dbReference type="EC" id="5.2.1.2" evidence="5"/>
<comment type="pathway">
    <text evidence="3">Amino-acid degradation; L-phenylalanine degradation; acetoacetate and fumarate from L-phenylalanine: step 5/6.</text>
</comment>
<dbReference type="InterPro" id="IPR034333">
    <property type="entry name" value="GST_Zeta_N"/>
</dbReference>
<name>B7QE02_IXOSC</name>
<dbReference type="PANTHER" id="PTHR42673">
    <property type="entry name" value="MALEYLACETOACETATE ISOMERASE"/>
    <property type="match status" value="1"/>
</dbReference>
<evidence type="ECO:0000313" key="11">
    <source>
        <dbReference type="EMBL" id="EEC17074.1"/>
    </source>
</evidence>
<dbReference type="GO" id="GO:0006572">
    <property type="term" value="P:L-tyrosine catabolic process"/>
    <property type="evidence" value="ECO:0007669"/>
    <property type="project" value="UniProtKB-KW"/>
</dbReference>
<feature type="non-terminal residue" evidence="11">
    <location>
        <position position="1"/>
    </location>
</feature>
<dbReference type="EMBL" id="DS917313">
    <property type="protein sequence ID" value="EEC17074.1"/>
    <property type="molecule type" value="Genomic_DNA"/>
</dbReference>
<comment type="cofactor">
    <cofactor evidence="2">
        <name>glutathione</name>
        <dbReference type="ChEBI" id="CHEBI:57925"/>
    </cofactor>
</comment>
<reference evidence="11 13" key="1">
    <citation type="submission" date="2008-03" db="EMBL/GenBank/DDBJ databases">
        <title>Annotation of Ixodes scapularis.</title>
        <authorList>
            <consortium name="Ixodes scapularis Genome Project Consortium"/>
            <person name="Caler E."/>
            <person name="Hannick L.I."/>
            <person name="Bidwell S."/>
            <person name="Joardar V."/>
            <person name="Thiagarajan M."/>
            <person name="Amedeo P."/>
            <person name="Galinsky K.J."/>
            <person name="Schobel S."/>
            <person name="Inman J."/>
            <person name="Hostetler J."/>
            <person name="Miller J."/>
            <person name="Hammond M."/>
            <person name="Megy K."/>
            <person name="Lawson D."/>
            <person name="Kodira C."/>
            <person name="Sutton G."/>
            <person name="Meyer J."/>
            <person name="Hill C.A."/>
            <person name="Birren B."/>
            <person name="Nene V."/>
            <person name="Collins F."/>
            <person name="Alarcon-Chaidez F."/>
            <person name="Wikel S."/>
            <person name="Strausberg R."/>
        </authorList>
    </citation>
    <scope>NUCLEOTIDE SEQUENCE [LARGE SCALE GENOMIC DNA]</scope>
    <source>
        <strain evidence="13">Wikel</strain>
        <strain evidence="11">Wikel colony</strain>
    </source>
</reference>
<feature type="domain" description="GST C-terminal" evidence="10">
    <location>
        <begin position="95"/>
        <end position="215"/>
    </location>
</feature>
<dbReference type="InterPro" id="IPR034330">
    <property type="entry name" value="GST_Zeta_C"/>
</dbReference>
<dbReference type="VEuPathDB" id="VectorBase:ISCI022054"/>
<evidence type="ECO:0000256" key="7">
    <source>
        <dbReference type="ARBA" id="ARBA00023232"/>
    </source>
</evidence>
<evidence type="ECO:0000259" key="9">
    <source>
        <dbReference type="PROSITE" id="PS50404"/>
    </source>
</evidence>
<dbReference type="GO" id="GO:0004364">
    <property type="term" value="F:glutathione transferase activity"/>
    <property type="evidence" value="ECO:0000318"/>
    <property type="project" value="GO_Central"/>
</dbReference>
<evidence type="ECO:0000256" key="6">
    <source>
        <dbReference type="ARBA" id="ARBA00022878"/>
    </source>
</evidence>
<dbReference type="EMBL" id="ABJB010815919">
    <property type="status" value="NOT_ANNOTATED_CDS"/>
    <property type="molecule type" value="Genomic_DNA"/>
</dbReference>
<protein>
    <recommendedName>
        <fullName evidence="5">maleylacetoacetate isomerase</fullName>
        <ecNumber evidence="5">5.2.1.2</ecNumber>
    </recommendedName>
</protein>
<evidence type="ECO:0000256" key="8">
    <source>
        <dbReference type="SAM" id="MobiDB-lite"/>
    </source>
</evidence>
<evidence type="ECO:0000256" key="3">
    <source>
        <dbReference type="ARBA" id="ARBA00004671"/>
    </source>
</evidence>
<feature type="compositionally biased region" description="Basic and acidic residues" evidence="8">
    <location>
        <begin position="217"/>
        <end position="226"/>
    </location>
</feature>
<dbReference type="InterPro" id="IPR010987">
    <property type="entry name" value="Glutathione-S-Trfase_C-like"/>
</dbReference>
<dbReference type="FunCoup" id="B7QE02">
    <property type="interactions" value="780"/>
</dbReference>
<reference evidence="12" key="2">
    <citation type="submission" date="2020-05" db="UniProtKB">
        <authorList>
            <consortium name="EnsemblMetazoa"/>
        </authorList>
    </citation>
    <scope>IDENTIFICATION</scope>
    <source>
        <strain evidence="12">wikel</strain>
    </source>
</reference>
<dbReference type="FunFam" id="1.20.1050.10:FF:000010">
    <property type="entry name" value="Maleylacetoacetate isomerase isoform 1"/>
    <property type="match status" value="1"/>
</dbReference>
<keyword evidence="11" id="KW-0413">Isomerase</keyword>
<dbReference type="PROSITE" id="PS50404">
    <property type="entry name" value="GST_NTER"/>
    <property type="match status" value="1"/>
</dbReference>
<dbReference type="OrthoDB" id="202840at2759"/>
<keyword evidence="11" id="KW-0808">Transferase</keyword>
<evidence type="ECO:0000256" key="1">
    <source>
        <dbReference type="ARBA" id="ARBA00001622"/>
    </source>
</evidence>
<evidence type="ECO:0000256" key="4">
    <source>
        <dbReference type="ARBA" id="ARBA00010007"/>
    </source>
</evidence>
<dbReference type="InterPro" id="IPR005955">
    <property type="entry name" value="GST_Zeta"/>
</dbReference>
<feature type="region of interest" description="Disordered" evidence="8">
    <location>
        <begin position="205"/>
        <end position="226"/>
    </location>
</feature>
<dbReference type="InterPro" id="IPR004046">
    <property type="entry name" value="GST_C"/>
</dbReference>
<dbReference type="SUPFAM" id="SSF47616">
    <property type="entry name" value="GST C-terminal domain-like"/>
    <property type="match status" value="1"/>
</dbReference>
<organism>
    <name type="scientific">Ixodes scapularis</name>
    <name type="common">Black-legged tick</name>
    <name type="synonym">Deer tick</name>
    <dbReference type="NCBI Taxonomy" id="6945"/>
    <lineage>
        <taxon>Eukaryota</taxon>
        <taxon>Metazoa</taxon>
        <taxon>Ecdysozoa</taxon>
        <taxon>Arthropoda</taxon>
        <taxon>Chelicerata</taxon>
        <taxon>Arachnida</taxon>
        <taxon>Acari</taxon>
        <taxon>Parasitiformes</taxon>
        <taxon>Ixodida</taxon>
        <taxon>Ixodoidea</taxon>
        <taxon>Ixodidae</taxon>
        <taxon>Ixodinae</taxon>
        <taxon>Ixodes</taxon>
    </lineage>
</organism>
<keyword evidence="13" id="KW-1185">Reference proteome</keyword>
<dbReference type="InterPro" id="IPR040079">
    <property type="entry name" value="Glutathione_S-Trfase"/>
</dbReference>
<dbReference type="NCBIfam" id="TIGR01262">
    <property type="entry name" value="maiA"/>
    <property type="match status" value="1"/>
</dbReference>
<dbReference type="PANTHER" id="PTHR42673:SF4">
    <property type="entry name" value="MALEYLACETOACETATE ISOMERASE"/>
    <property type="match status" value="1"/>
</dbReference>
<evidence type="ECO:0000313" key="13">
    <source>
        <dbReference type="Proteomes" id="UP000001555"/>
    </source>
</evidence>
<dbReference type="GO" id="GO:0006749">
    <property type="term" value="P:glutathione metabolic process"/>
    <property type="evidence" value="ECO:0000318"/>
    <property type="project" value="GO_Central"/>
</dbReference>
<dbReference type="Proteomes" id="UP000001555">
    <property type="component" value="Unassembled WGS sequence"/>
</dbReference>
<dbReference type="Gene3D" id="1.20.1050.10">
    <property type="match status" value="1"/>
</dbReference>
<dbReference type="VEuPathDB" id="VectorBase:ISCP_032181"/>
<dbReference type="Pfam" id="PF14497">
    <property type="entry name" value="GST_C_3"/>
    <property type="match status" value="1"/>
</dbReference>
<dbReference type="InterPro" id="IPR036282">
    <property type="entry name" value="Glutathione-S-Trfase_C_sf"/>
</dbReference>
<dbReference type="HOGENOM" id="CLU_011226_20_1_1"/>
<keyword evidence="7" id="KW-0585">Phenylalanine catabolism</keyword>
<dbReference type="GO" id="GO:0005739">
    <property type="term" value="C:mitochondrion"/>
    <property type="evidence" value="ECO:0000318"/>
    <property type="project" value="GO_Central"/>
</dbReference>
<feature type="domain" description="GST N-terminal" evidence="9">
    <location>
        <begin position="9"/>
        <end position="90"/>
    </location>
</feature>
<gene>
    <name evidence="12" type="primary">8039827</name>
    <name evidence="11" type="ORF">IscW_ISCW022054</name>
</gene>
<dbReference type="CDD" id="cd03042">
    <property type="entry name" value="GST_N_Zeta"/>
    <property type="match status" value="1"/>
</dbReference>
<evidence type="ECO:0000256" key="2">
    <source>
        <dbReference type="ARBA" id="ARBA00001955"/>
    </source>
</evidence>
<evidence type="ECO:0000259" key="10">
    <source>
        <dbReference type="PROSITE" id="PS50405"/>
    </source>
</evidence>
<dbReference type="InterPro" id="IPR004045">
    <property type="entry name" value="Glutathione_S-Trfase_N"/>
</dbReference>
<comment type="catalytic activity">
    <reaction evidence="1">
        <text>4-maleylacetoacetate = 4-fumarylacetoacetate</text>
        <dbReference type="Rhea" id="RHEA:14817"/>
        <dbReference type="ChEBI" id="CHEBI:17105"/>
        <dbReference type="ChEBI" id="CHEBI:18034"/>
        <dbReference type="EC" id="5.2.1.2"/>
    </reaction>
</comment>
<comment type="similarity">
    <text evidence="4">Belongs to the GST superfamily. Zeta family.</text>
</comment>